<dbReference type="GO" id="GO:0043139">
    <property type="term" value="F:5'-3' DNA helicase activity"/>
    <property type="evidence" value="ECO:0007669"/>
    <property type="project" value="UniProtKB-EC"/>
</dbReference>
<sequence length="509" mass="55893">MREGLMIRLMRLYVPSCIFRFLFPKSLTSLPPPPSFPTSSQRTFCSKINTSSSSGFGASKAMNLTKKQQEVLTAISNGKSVFLTGSAGTGKTFLLQQAISLLNQIHNPNEVFITASTGVAACALNGQTLHSFSGIGLGEGGKNLLLNRVYKNKPASKRWRIAKALVIDEISMVSGELFDKLEFIARKNRPNNKEAWGGIQLIVSGDFFQLPPVIKKSPSSSSSSRSVSDKEFAFEADCWNSSFGLQVELTQVFRQSDSQLIDLLQGIRRGFKDDHHLQLLRQCCSSDESSLASKIGSDSSSTVPRLYPRNEDVKRVNDEKLRNLGGEIVSYRAVDSGNEPWKSQLKQGMAPEELEICLGARVMLIKNKAVESGLVNGATGTIIGFIEQKGVIRTICPRGGLLPKVRFDSGREMLIEPDSWDVMEGETVRATRKQVPLILAWAISIHKCQGMSLDSLHTDLSRAFGCGMVYVALSRVRSLAGLHLSGFNSSKIKAHPKVLQFYEGHLDSD</sequence>
<dbReference type="OMA" id="SSAWESC"/>
<keyword evidence="5 9" id="KW-0067">ATP-binding</keyword>
<proteinExistence type="inferred from homology"/>
<organism evidence="11 12">
    <name type="scientific">Macleaya cordata</name>
    <name type="common">Five-seeded plume-poppy</name>
    <name type="synonym">Bocconia cordata</name>
    <dbReference type="NCBI Taxonomy" id="56857"/>
    <lineage>
        <taxon>Eukaryota</taxon>
        <taxon>Viridiplantae</taxon>
        <taxon>Streptophyta</taxon>
        <taxon>Embryophyta</taxon>
        <taxon>Tracheophyta</taxon>
        <taxon>Spermatophyta</taxon>
        <taxon>Magnoliopsida</taxon>
        <taxon>Ranunculales</taxon>
        <taxon>Papaveraceae</taxon>
        <taxon>Papaveroideae</taxon>
        <taxon>Macleaya</taxon>
    </lineage>
</organism>
<evidence type="ECO:0000256" key="2">
    <source>
        <dbReference type="ARBA" id="ARBA00022763"/>
    </source>
</evidence>
<keyword evidence="9" id="KW-0233">DNA recombination</keyword>
<dbReference type="PANTHER" id="PTHR47642">
    <property type="entry name" value="ATP-DEPENDENT DNA HELICASE"/>
    <property type="match status" value="1"/>
</dbReference>
<keyword evidence="1 9" id="KW-0547">Nucleotide-binding</keyword>
<evidence type="ECO:0000259" key="10">
    <source>
        <dbReference type="SMART" id="SM00382"/>
    </source>
</evidence>
<dbReference type="Pfam" id="PF21530">
    <property type="entry name" value="Pif1_2B_dom"/>
    <property type="match status" value="1"/>
</dbReference>
<evidence type="ECO:0000256" key="8">
    <source>
        <dbReference type="ARBA" id="ARBA00023235"/>
    </source>
</evidence>
<comment type="cofactor">
    <cofactor evidence="9">
        <name>Mg(2+)</name>
        <dbReference type="ChEBI" id="CHEBI:18420"/>
    </cofactor>
</comment>
<dbReference type="Proteomes" id="UP000195402">
    <property type="component" value="Unassembled WGS sequence"/>
</dbReference>
<keyword evidence="6" id="KW-0238">DNA-binding</keyword>
<evidence type="ECO:0000256" key="9">
    <source>
        <dbReference type="RuleBase" id="RU363044"/>
    </source>
</evidence>
<dbReference type="EMBL" id="MVGT01002651">
    <property type="protein sequence ID" value="OVA07066.1"/>
    <property type="molecule type" value="Genomic_DNA"/>
</dbReference>
<protein>
    <recommendedName>
        <fullName evidence="9">ATP-dependent DNA helicase</fullName>
        <ecNumber evidence="9">5.6.2.3</ecNumber>
    </recommendedName>
</protein>
<name>A0A200Q983_MACCD</name>
<dbReference type="InterPro" id="IPR027417">
    <property type="entry name" value="P-loop_NTPase"/>
</dbReference>
<dbReference type="CDD" id="cd18037">
    <property type="entry name" value="DEXSc_Pif1_like"/>
    <property type="match status" value="1"/>
</dbReference>
<evidence type="ECO:0000313" key="12">
    <source>
        <dbReference type="Proteomes" id="UP000195402"/>
    </source>
</evidence>
<feature type="domain" description="AAA+ ATPase" evidence="10">
    <location>
        <begin position="77"/>
        <end position="238"/>
    </location>
</feature>
<dbReference type="CDD" id="cd18809">
    <property type="entry name" value="SF1_C_RecD"/>
    <property type="match status" value="1"/>
</dbReference>
<comment type="catalytic activity">
    <reaction evidence="9">
        <text>ATP + H2O = ADP + phosphate + H(+)</text>
        <dbReference type="Rhea" id="RHEA:13065"/>
        <dbReference type="ChEBI" id="CHEBI:15377"/>
        <dbReference type="ChEBI" id="CHEBI:15378"/>
        <dbReference type="ChEBI" id="CHEBI:30616"/>
        <dbReference type="ChEBI" id="CHEBI:43474"/>
        <dbReference type="ChEBI" id="CHEBI:456216"/>
        <dbReference type="EC" id="5.6.2.3"/>
    </reaction>
</comment>
<dbReference type="EC" id="5.6.2.3" evidence="9"/>
<evidence type="ECO:0000313" key="11">
    <source>
        <dbReference type="EMBL" id="OVA07066.1"/>
    </source>
</evidence>
<keyword evidence="2 9" id="KW-0227">DNA damage</keyword>
<dbReference type="AlphaFoldDB" id="A0A200Q983"/>
<evidence type="ECO:0000256" key="6">
    <source>
        <dbReference type="ARBA" id="ARBA00023125"/>
    </source>
</evidence>
<dbReference type="GO" id="GO:0000723">
    <property type="term" value="P:telomere maintenance"/>
    <property type="evidence" value="ECO:0007669"/>
    <property type="project" value="InterPro"/>
</dbReference>
<dbReference type="InParanoid" id="A0A200Q983"/>
<dbReference type="OrthoDB" id="272985at2759"/>
<evidence type="ECO:0000256" key="3">
    <source>
        <dbReference type="ARBA" id="ARBA00022801"/>
    </source>
</evidence>
<dbReference type="Pfam" id="PF05970">
    <property type="entry name" value="PIF1"/>
    <property type="match status" value="1"/>
</dbReference>
<comment type="similarity">
    <text evidence="9">Belongs to the helicase family.</text>
</comment>
<dbReference type="PANTHER" id="PTHR47642:SF5">
    <property type="entry name" value="ATP-DEPENDENT DNA HELICASE"/>
    <property type="match status" value="1"/>
</dbReference>
<evidence type="ECO:0000256" key="5">
    <source>
        <dbReference type="ARBA" id="ARBA00022840"/>
    </source>
</evidence>
<dbReference type="GO" id="GO:0005524">
    <property type="term" value="F:ATP binding"/>
    <property type="evidence" value="ECO:0007669"/>
    <property type="project" value="UniProtKB-KW"/>
</dbReference>
<dbReference type="InterPro" id="IPR010285">
    <property type="entry name" value="DNA_helicase_pif1-like_DEAD"/>
</dbReference>
<keyword evidence="12" id="KW-1185">Reference proteome</keyword>
<evidence type="ECO:0000256" key="4">
    <source>
        <dbReference type="ARBA" id="ARBA00022806"/>
    </source>
</evidence>
<dbReference type="InterPro" id="IPR003593">
    <property type="entry name" value="AAA+_ATPase"/>
</dbReference>
<dbReference type="GO" id="GO:0006310">
    <property type="term" value="P:DNA recombination"/>
    <property type="evidence" value="ECO:0007669"/>
    <property type="project" value="UniProtKB-KW"/>
</dbReference>
<evidence type="ECO:0000256" key="1">
    <source>
        <dbReference type="ARBA" id="ARBA00022741"/>
    </source>
</evidence>
<gene>
    <name evidence="11" type="ORF">BVC80_1117g74</name>
</gene>
<evidence type="ECO:0000256" key="7">
    <source>
        <dbReference type="ARBA" id="ARBA00023204"/>
    </source>
</evidence>
<accession>A0A200Q983</accession>
<dbReference type="SMART" id="SM00382">
    <property type="entry name" value="AAA"/>
    <property type="match status" value="1"/>
</dbReference>
<keyword evidence="7 9" id="KW-0234">DNA repair</keyword>
<dbReference type="InterPro" id="IPR051055">
    <property type="entry name" value="PIF1_helicase"/>
</dbReference>
<comment type="caution">
    <text evidence="11">The sequence shown here is derived from an EMBL/GenBank/DDBJ whole genome shotgun (WGS) entry which is preliminary data.</text>
</comment>
<keyword evidence="4 9" id="KW-0347">Helicase</keyword>
<dbReference type="GO" id="GO:0016887">
    <property type="term" value="F:ATP hydrolysis activity"/>
    <property type="evidence" value="ECO:0007669"/>
    <property type="project" value="RHEA"/>
</dbReference>
<keyword evidence="3 9" id="KW-0378">Hydrolase</keyword>
<dbReference type="InterPro" id="IPR049163">
    <property type="entry name" value="Pif1-like_2B_dom"/>
</dbReference>
<dbReference type="SUPFAM" id="SSF52540">
    <property type="entry name" value="P-loop containing nucleoside triphosphate hydrolases"/>
    <property type="match status" value="2"/>
</dbReference>
<reference evidence="11 12" key="1">
    <citation type="journal article" date="2017" name="Mol. Plant">
        <title>The Genome of Medicinal Plant Macleaya cordata Provides New Insights into Benzylisoquinoline Alkaloids Metabolism.</title>
        <authorList>
            <person name="Liu X."/>
            <person name="Liu Y."/>
            <person name="Huang P."/>
            <person name="Ma Y."/>
            <person name="Qing Z."/>
            <person name="Tang Q."/>
            <person name="Cao H."/>
            <person name="Cheng P."/>
            <person name="Zheng Y."/>
            <person name="Yuan Z."/>
            <person name="Zhou Y."/>
            <person name="Liu J."/>
            <person name="Tang Z."/>
            <person name="Zhuo Y."/>
            <person name="Zhang Y."/>
            <person name="Yu L."/>
            <person name="Huang J."/>
            <person name="Yang P."/>
            <person name="Peng Q."/>
            <person name="Zhang J."/>
            <person name="Jiang W."/>
            <person name="Zhang Z."/>
            <person name="Lin K."/>
            <person name="Ro D.K."/>
            <person name="Chen X."/>
            <person name="Xiong X."/>
            <person name="Shang Y."/>
            <person name="Huang S."/>
            <person name="Zeng J."/>
        </authorList>
    </citation>
    <scope>NUCLEOTIDE SEQUENCE [LARGE SCALE GENOMIC DNA]</scope>
    <source>
        <strain evidence="12">cv. BLH2017</strain>
        <tissue evidence="11">Root</tissue>
    </source>
</reference>
<dbReference type="GO" id="GO:0006281">
    <property type="term" value="P:DNA repair"/>
    <property type="evidence" value="ECO:0007669"/>
    <property type="project" value="UniProtKB-KW"/>
</dbReference>
<dbReference type="STRING" id="56857.A0A200Q983"/>
<keyword evidence="8" id="KW-0413">Isomerase</keyword>
<dbReference type="Gene3D" id="3.40.50.300">
    <property type="entry name" value="P-loop containing nucleotide triphosphate hydrolases"/>
    <property type="match status" value="1"/>
</dbReference>